<dbReference type="PROSITE" id="PS00092">
    <property type="entry name" value="N6_MTASE"/>
    <property type="match status" value="1"/>
</dbReference>
<dbReference type="EMBL" id="NCEB01000017">
    <property type="protein sequence ID" value="OYX33250.1"/>
    <property type="molecule type" value="Genomic_DNA"/>
</dbReference>
<reference evidence="3 4" key="1">
    <citation type="submission" date="2017-03" db="EMBL/GenBank/DDBJ databases">
        <title>Lifting the veil on microbial sulfur biogeochemistry in mining wastewaters.</title>
        <authorList>
            <person name="Kantor R.S."/>
            <person name="Colenbrander Nelson T."/>
            <person name="Marshall S."/>
            <person name="Bennett D."/>
            <person name="Apte S."/>
            <person name="Camacho D."/>
            <person name="Thomas B.C."/>
            <person name="Warren L.A."/>
            <person name="Banfield J.F."/>
        </authorList>
    </citation>
    <scope>NUCLEOTIDE SEQUENCE [LARGE SCALE GENOMIC DNA]</scope>
    <source>
        <strain evidence="3">32-69-9</strain>
    </source>
</reference>
<name>A0A258FKY6_9CAUL</name>
<dbReference type="CDD" id="cd02440">
    <property type="entry name" value="AdoMet_MTases"/>
    <property type="match status" value="1"/>
</dbReference>
<dbReference type="PANTHER" id="PTHR43542:SF1">
    <property type="entry name" value="METHYLTRANSFERASE"/>
    <property type="match status" value="1"/>
</dbReference>
<dbReference type="GO" id="GO:0031167">
    <property type="term" value="P:rRNA methylation"/>
    <property type="evidence" value="ECO:0007669"/>
    <property type="project" value="InterPro"/>
</dbReference>
<dbReference type="Proteomes" id="UP000215595">
    <property type="component" value="Unassembled WGS sequence"/>
</dbReference>
<gene>
    <name evidence="3" type="ORF">B7Z01_09075</name>
</gene>
<dbReference type="InterPro" id="IPR029063">
    <property type="entry name" value="SAM-dependent_MTases_sf"/>
</dbReference>
<comment type="caution">
    <text evidence="3">The sequence shown here is derived from an EMBL/GenBank/DDBJ whole genome shotgun (WGS) entry which is preliminary data.</text>
</comment>
<dbReference type="PIRSF" id="PIRSF004553">
    <property type="entry name" value="CHP00095"/>
    <property type="match status" value="1"/>
</dbReference>
<dbReference type="GO" id="GO:0008168">
    <property type="term" value="F:methyltransferase activity"/>
    <property type="evidence" value="ECO:0007669"/>
    <property type="project" value="UniProtKB-KW"/>
</dbReference>
<dbReference type="InterPro" id="IPR002052">
    <property type="entry name" value="DNA_methylase_N6_adenine_CS"/>
</dbReference>
<dbReference type="GO" id="GO:0003676">
    <property type="term" value="F:nucleic acid binding"/>
    <property type="evidence" value="ECO:0007669"/>
    <property type="project" value="InterPro"/>
</dbReference>
<proteinExistence type="predicted"/>
<dbReference type="SUPFAM" id="SSF53335">
    <property type="entry name" value="S-adenosyl-L-methionine-dependent methyltransferases"/>
    <property type="match status" value="1"/>
</dbReference>
<dbReference type="NCBIfam" id="TIGR00095">
    <property type="entry name" value="16S rRNA (guanine(966)-N(2))-methyltransferase RsmD"/>
    <property type="match status" value="1"/>
</dbReference>
<keyword evidence="2 3" id="KW-0808">Transferase</keyword>
<evidence type="ECO:0000313" key="4">
    <source>
        <dbReference type="Proteomes" id="UP000215595"/>
    </source>
</evidence>
<protein>
    <submittedName>
        <fullName evidence="3">16S rRNA (Guanine(966)-N(2))-methyltransferase RsmD</fullName>
    </submittedName>
</protein>
<dbReference type="Gene3D" id="3.40.50.150">
    <property type="entry name" value="Vaccinia Virus protein VP39"/>
    <property type="match status" value="1"/>
</dbReference>
<dbReference type="Pfam" id="PF03602">
    <property type="entry name" value="Cons_hypoth95"/>
    <property type="match status" value="1"/>
</dbReference>
<dbReference type="AlphaFoldDB" id="A0A258FKY6"/>
<evidence type="ECO:0000256" key="1">
    <source>
        <dbReference type="ARBA" id="ARBA00022603"/>
    </source>
</evidence>
<sequence>MRIVAGKLKGRAIVAPEGQGTRPTSDRARQAIFNVLEHAAWAEPLQSARVMDLFAGSGALGFEAMSRGAAFALFVETDEDARGAIRDNADAFGIMGATRVHRRSAIDLGTRPGSDGEAFDLAFLDPPYGKGLGEQALARLIEGNWLTPGAIVVFERGSDEPEIETPGYERLDDRDYGAAWVLFLRRTRDRD</sequence>
<evidence type="ECO:0000256" key="2">
    <source>
        <dbReference type="ARBA" id="ARBA00022679"/>
    </source>
</evidence>
<organism evidence="3 4">
    <name type="scientific">Brevundimonas subvibrioides</name>
    <dbReference type="NCBI Taxonomy" id="74313"/>
    <lineage>
        <taxon>Bacteria</taxon>
        <taxon>Pseudomonadati</taxon>
        <taxon>Pseudomonadota</taxon>
        <taxon>Alphaproteobacteria</taxon>
        <taxon>Caulobacterales</taxon>
        <taxon>Caulobacteraceae</taxon>
        <taxon>Brevundimonas</taxon>
    </lineage>
</organism>
<dbReference type="PANTHER" id="PTHR43542">
    <property type="entry name" value="METHYLTRANSFERASE"/>
    <property type="match status" value="1"/>
</dbReference>
<accession>A0A258FKY6</accession>
<keyword evidence="1 3" id="KW-0489">Methyltransferase</keyword>
<evidence type="ECO:0000313" key="3">
    <source>
        <dbReference type="EMBL" id="OYX33250.1"/>
    </source>
</evidence>
<dbReference type="InterPro" id="IPR004398">
    <property type="entry name" value="RNA_MeTrfase_RsmD"/>
</dbReference>